<dbReference type="InterPro" id="IPR055210">
    <property type="entry name" value="CtpA/B_N"/>
</dbReference>
<evidence type="ECO:0000313" key="8">
    <source>
        <dbReference type="EMBL" id="MDT0619562.1"/>
    </source>
</evidence>
<dbReference type="SUPFAM" id="SSF52096">
    <property type="entry name" value="ClpP/crotonase"/>
    <property type="match status" value="1"/>
</dbReference>
<feature type="region of interest" description="Disordered" evidence="6">
    <location>
        <begin position="392"/>
        <end position="416"/>
    </location>
</feature>
<organism evidence="8 9">
    <name type="scientific">Spectribacter acetivorans</name>
    <dbReference type="NCBI Taxonomy" id="3075603"/>
    <lineage>
        <taxon>Bacteria</taxon>
        <taxon>Pseudomonadati</taxon>
        <taxon>Pseudomonadota</taxon>
        <taxon>Gammaproteobacteria</taxon>
        <taxon>Salinisphaerales</taxon>
        <taxon>Salinisphaeraceae</taxon>
        <taxon>Spectribacter</taxon>
    </lineage>
</organism>
<dbReference type="InterPro" id="IPR029045">
    <property type="entry name" value="ClpP/crotonase-like_dom_sf"/>
</dbReference>
<dbReference type="Gene3D" id="3.90.226.10">
    <property type="entry name" value="2-enoyl-CoA Hydratase, Chain A, domain 1"/>
    <property type="match status" value="1"/>
</dbReference>
<evidence type="ECO:0000256" key="5">
    <source>
        <dbReference type="RuleBase" id="RU004404"/>
    </source>
</evidence>
<comment type="caution">
    <text evidence="8">The sequence shown here is derived from an EMBL/GenBank/DDBJ whole genome shotgun (WGS) entry which is preliminary data.</text>
</comment>
<dbReference type="SUPFAM" id="SSF50156">
    <property type="entry name" value="PDZ domain-like"/>
    <property type="match status" value="1"/>
</dbReference>
<evidence type="ECO:0000256" key="4">
    <source>
        <dbReference type="ARBA" id="ARBA00022825"/>
    </source>
</evidence>
<dbReference type="NCBIfam" id="TIGR00225">
    <property type="entry name" value="prc"/>
    <property type="match status" value="1"/>
</dbReference>
<evidence type="ECO:0000256" key="1">
    <source>
        <dbReference type="ARBA" id="ARBA00009179"/>
    </source>
</evidence>
<dbReference type="Gene3D" id="2.30.42.10">
    <property type="match status" value="1"/>
</dbReference>
<name>A0ABU3BCP1_9GAMM</name>
<dbReference type="CDD" id="cd07560">
    <property type="entry name" value="Peptidase_S41_CPP"/>
    <property type="match status" value="1"/>
</dbReference>
<keyword evidence="4 5" id="KW-0720">Serine protease</keyword>
<dbReference type="PANTHER" id="PTHR32060">
    <property type="entry name" value="TAIL-SPECIFIC PROTEASE"/>
    <property type="match status" value="1"/>
</dbReference>
<feature type="domain" description="PDZ" evidence="7">
    <location>
        <begin position="94"/>
        <end position="160"/>
    </location>
</feature>
<accession>A0ABU3BCP1</accession>
<evidence type="ECO:0000313" key="9">
    <source>
        <dbReference type="Proteomes" id="UP001259982"/>
    </source>
</evidence>
<evidence type="ECO:0000256" key="3">
    <source>
        <dbReference type="ARBA" id="ARBA00022801"/>
    </source>
</evidence>
<evidence type="ECO:0000256" key="2">
    <source>
        <dbReference type="ARBA" id="ARBA00022670"/>
    </source>
</evidence>
<dbReference type="Pfam" id="PF13180">
    <property type="entry name" value="PDZ_2"/>
    <property type="match status" value="1"/>
</dbReference>
<evidence type="ECO:0000256" key="6">
    <source>
        <dbReference type="SAM" id="MobiDB-lite"/>
    </source>
</evidence>
<evidence type="ECO:0000259" key="7">
    <source>
        <dbReference type="PROSITE" id="PS50106"/>
    </source>
</evidence>
<dbReference type="RefSeq" id="WP_311660070.1">
    <property type="nucleotide sequence ID" value="NZ_JAVRHY010000016.1"/>
</dbReference>
<keyword evidence="9" id="KW-1185">Reference proteome</keyword>
<proteinExistence type="inferred from homology"/>
<dbReference type="Gene3D" id="3.30.750.44">
    <property type="match status" value="1"/>
</dbReference>
<reference evidence="8 9" key="1">
    <citation type="submission" date="2023-09" db="EMBL/GenBank/DDBJ databases">
        <authorList>
            <person name="Rey-Velasco X."/>
        </authorList>
    </citation>
    <scope>NUCLEOTIDE SEQUENCE [LARGE SCALE GENOMIC DNA]</scope>
    <source>
        <strain evidence="8 9">P385</strain>
    </source>
</reference>
<dbReference type="PROSITE" id="PS50106">
    <property type="entry name" value="PDZ"/>
    <property type="match status" value="1"/>
</dbReference>
<dbReference type="Proteomes" id="UP001259982">
    <property type="component" value="Unassembled WGS sequence"/>
</dbReference>
<keyword evidence="3 5" id="KW-0378">Hydrolase</keyword>
<dbReference type="InterPro" id="IPR004447">
    <property type="entry name" value="Peptidase_S41A"/>
</dbReference>
<dbReference type="SMART" id="SM00228">
    <property type="entry name" value="PDZ"/>
    <property type="match status" value="1"/>
</dbReference>
<sequence>MPRTSHSLLLLATGVIVGVLLALGQGVFATSENAKADNAVPLEDLRSFVEILNRVKQGYVEEVSDEDLLNNAIRGMLDGLDPHSAYLSPEEFKEINISTSGEFGGLGIEVTMENGFVRVVSPIDDTPAKKAGIESGDLIIRIDDTAVKGMKLNDAVKLMRGEPGTDITLTVLRESDAEPFQVTITRDVIEVKSVRSRMLTPGYGYVRISQFSNQTGNSLNDAMDELMDEAEGDLRGLVLDLRNNPGGLLNAAVDVSDAFLTEGEIVSIDGRVKNADQSFSAGNGDKLRGRPLVVLVNQGSASASEIVAGALQDSGRAIIMGRKTFGKGSVQTIVPLQNDAALKLTTARYYTPDGRSIQAEGIVPDVEIQSVKVSAAKESNLGRFSEADLSGALTNGRVPVEGDAPETDGDEAEDAGEADRGVLAEEDYALYEALNLLKGLHIQSGR</sequence>
<dbReference type="InterPro" id="IPR036034">
    <property type="entry name" value="PDZ_sf"/>
</dbReference>
<dbReference type="PANTHER" id="PTHR32060:SF30">
    <property type="entry name" value="CARBOXY-TERMINAL PROCESSING PROTEASE CTPA"/>
    <property type="match status" value="1"/>
</dbReference>
<dbReference type="EMBL" id="JAVRHY010000016">
    <property type="protein sequence ID" value="MDT0619562.1"/>
    <property type="molecule type" value="Genomic_DNA"/>
</dbReference>
<keyword evidence="2 5" id="KW-0645">Protease</keyword>
<dbReference type="InterPro" id="IPR005151">
    <property type="entry name" value="Tail-specific_protease"/>
</dbReference>
<protein>
    <submittedName>
        <fullName evidence="8">S41 family peptidase</fullName>
    </submittedName>
</protein>
<dbReference type="Pfam" id="PF03572">
    <property type="entry name" value="Peptidase_S41"/>
    <property type="match status" value="1"/>
</dbReference>
<gene>
    <name evidence="8" type="ORF">RM531_13870</name>
</gene>
<dbReference type="SMART" id="SM00245">
    <property type="entry name" value="TSPc"/>
    <property type="match status" value="1"/>
</dbReference>
<comment type="similarity">
    <text evidence="1 5">Belongs to the peptidase S41A family.</text>
</comment>
<feature type="compositionally biased region" description="Acidic residues" evidence="6">
    <location>
        <begin position="403"/>
        <end position="416"/>
    </location>
</feature>
<dbReference type="Pfam" id="PF22694">
    <property type="entry name" value="CtpB_N-like"/>
    <property type="match status" value="1"/>
</dbReference>
<dbReference type="InterPro" id="IPR001478">
    <property type="entry name" value="PDZ"/>
</dbReference>
<dbReference type="CDD" id="cd06782">
    <property type="entry name" value="cpPDZ_CPP-like"/>
    <property type="match status" value="1"/>
</dbReference>